<dbReference type="Proteomes" id="UP000887565">
    <property type="component" value="Unplaced"/>
</dbReference>
<keyword evidence="1" id="KW-1185">Reference proteome</keyword>
<dbReference type="WBParaSite" id="nRc.2.0.1.t45330-RA">
    <property type="protein sequence ID" value="nRc.2.0.1.t45330-RA"/>
    <property type="gene ID" value="nRc.2.0.1.g45330"/>
</dbReference>
<accession>A0A915L6C2</accession>
<evidence type="ECO:0000313" key="2">
    <source>
        <dbReference type="WBParaSite" id="nRc.2.0.1.t45330-RA"/>
    </source>
</evidence>
<protein>
    <submittedName>
        <fullName evidence="2">Uncharacterized protein</fullName>
    </submittedName>
</protein>
<evidence type="ECO:0000313" key="1">
    <source>
        <dbReference type="Proteomes" id="UP000887565"/>
    </source>
</evidence>
<organism evidence="1 2">
    <name type="scientific">Romanomermis culicivorax</name>
    <name type="common">Nematode worm</name>
    <dbReference type="NCBI Taxonomy" id="13658"/>
    <lineage>
        <taxon>Eukaryota</taxon>
        <taxon>Metazoa</taxon>
        <taxon>Ecdysozoa</taxon>
        <taxon>Nematoda</taxon>
        <taxon>Enoplea</taxon>
        <taxon>Dorylaimia</taxon>
        <taxon>Mermithida</taxon>
        <taxon>Mermithoidea</taxon>
        <taxon>Mermithidae</taxon>
        <taxon>Romanomermis</taxon>
    </lineage>
</organism>
<name>A0A915L6C2_ROMCU</name>
<sequence>MRRQHIVYFVDEEAIIDLSFPPFCHIIAVFILACVPMDHVTTTSLLTSSKAVIVETSITLSISFKNESVYSRVFRNSAKHKIPCYTLFDLFGISFAAVSTDEIKFLPIITTASVLLSPQFL</sequence>
<proteinExistence type="predicted"/>
<reference evidence="2" key="1">
    <citation type="submission" date="2022-11" db="UniProtKB">
        <authorList>
            <consortium name="WormBaseParasite"/>
        </authorList>
    </citation>
    <scope>IDENTIFICATION</scope>
</reference>
<dbReference type="AlphaFoldDB" id="A0A915L6C2"/>
<dbReference type="PROSITE" id="PS51257">
    <property type="entry name" value="PROKAR_LIPOPROTEIN"/>
    <property type="match status" value="1"/>
</dbReference>